<dbReference type="AlphaFoldDB" id="A0AAZ3R2T4"/>
<proteinExistence type="predicted"/>
<accession>A0AAZ3R2T4</accession>
<reference evidence="2" key="1">
    <citation type="journal article" date="2018" name="PLoS ONE">
        <title>Chinook salmon (Oncorhynchus tshawytscha) genome and transcriptome.</title>
        <authorList>
            <person name="Christensen K.A."/>
            <person name="Leong J.S."/>
            <person name="Sakhrani D."/>
            <person name="Biagi C.A."/>
            <person name="Minkley D.R."/>
            <person name="Withler R.E."/>
            <person name="Rondeau E.B."/>
            <person name="Koop B.F."/>
            <person name="Devlin R.H."/>
        </authorList>
    </citation>
    <scope>NUCLEOTIDE SEQUENCE [LARGE SCALE GENOMIC DNA]</scope>
</reference>
<name>A0AAZ3R2T4_ONCTS</name>
<protein>
    <submittedName>
        <fullName evidence="1">Zgc:109986</fullName>
    </submittedName>
</protein>
<dbReference type="Proteomes" id="UP000694402">
    <property type="component" value="Unassembled WGS sequence"/>
</dbReference>
<reference evidence="1" key="2">
    <citation type="submission" date="2025-08" db="UniProtKB">
        <authorList>
            <consortium name="Ensembl"/>
        </authorList>
    </citation>
    <scope>IDENTIFICATION</scope>
</reference>
<keyword evidence="2" id="KW-1185">Reference proteome</keyword>
<evidence type="ECO:0000313" key="1">
    <source>
        <dbReference type="Ensembl" id="ENSOTSP00005134449.1"/>
    </source>
</evidence>
<sequence>VDILCEEGKMSHNHCLKCGSHRTAPMGRFFISHSSILELQFLFQHVLPVTGRLVGYLYSSAARLVGVEISAEFIRLQNMAVEKYGFSDRIQINTFVTSLLSWGGRYPSG</sequence>
<evidence type="ECO:0000313" key="2">
    <source>
        <dbReference type="Proteomes" id="UP000694402"/>
    </source>
</evidence>
<dbReference type="GeneTree" id="ENSGT00390000012799"/>
<organism evidence="1 2">
    <name type="scientific">Oncorhynchus tshawytscha</name>
    <name type="common">Chinook salmon</name>
    <name type="synonym">Salmo tshawytscha</name>
    <dbReference type="NCBI Taxonomy" id="74940"/>
    <lineage>
        <taxon>Eukaryota</taxon>
        <taxon>Metazoa</taxon>
        <taxon>Chordata</taxon>
        <taxon>Craniata</taxon>
        <taxon>Vertebrata</taxon>
        <taxon>Euteleostomi</taxon>
        <taxon>Actinopterygii</taxon>
        <taxon>Neopterygii</taxon>
        <taxon>Teleostei</taxon>
        <taxon>Protacanthopterygii</taxon>
        <taxon>Salmoniformes</taxon>
        <taxon>Salmonidae</taxon>
        <taxon>Salmoninae</taxon>
        <taxon>Oncorhynchus</taxon>
    </lineage>
</organism>
<dbReference type="Ensembl" id="ENSOTST00005140101.1">
    <property type="protein sequence ID" value="ENSOTSP00005134449.1"/>
    <property type="gene ID" value="ENSOTSG00005068377.1"/>
</dbReference>
<reference evidence="1" key="3">
    <citation type="submission" date="2025-09" db="UniProtKB">
        <authorList>
            <consortium name="Ensembl"/>
        </authorList>
    </citation>
    <scope>IDENTIFICATION</scope>
</reference>